<evidence type="ECO:0000313" key="6">
    <source>
        <dbReference type="EMBL" id="SZX78122.1"/>
    </source>
</evidence>
<reference evidence="6 7" key="1">
    <citation type="submission" date="2016-10" db="EMBL/GenBank/DDBJ databases">
        <authorList>
            <person name="Cai Z."/>
        </authorList>
    </citation>
    <scope>NUCLEOTIDE SEQUENCE [LARGE SCALE GENOMIC DNA]</scope>
</reference>
<dbReference type="GO" id="GO:0005930">
    <property type="term" value="C:axoneme"/>
    <property type="evidence" value="ECO:0007669"/>
    <property type="project" value="UniProtKB-SubCell"/>
</dbReference>
<evidence type="ECO:0000259" key="4">
    <source>
        <dbReference type="Pfam" id="PF00931"/>
    </source>
</evidence>
<name>A0A383WLM0_TETOB</name>
<dbReference type="PANTHER" id="PTHR36766:SF30">
    <property type="entry name" value="TIR-NBS TYPE DISEASE RESISTANCE PROTEIN-RELATED"/>
    <property type="match status" value="1"/>
</dbReference>
<dbReference type="EMBL" id="FNXT01001305">
    <property type="protein sequence ID" value="SZX78122.1"/>
    <property type="molecule type" value="Genomic_DNA"/>
</dbReference>
<feature type="domain" description="Disease resistance R13L4/SHOC-2-like LRR" evidence="5">
    <location>
        <begin position="484"/>
        <end position="705"/>
    </location>
</feature>
<dbReference type="GO" id="GO:0006952">
    <property type="term" value="P:defense response"/>
    <property type="evidence" value="ECO:0007669"/>
    <property type="project" value="UniProtKB-KW"/>
</dbReference>
<dbReference type="Pfam" id="PF00931">
    <property type="entry name" value="NB-ARC"/>
    <property type="match status" value="1"/>
</dbReference>
<keyword evidence="7" id="KW-1185">Reference proteome</keyword>
<dbReference type="InterPro" id="IPR003591">
    <property type="entry name" value="Leu-rich_rpt_typical-subtyp"/>
</dbReference>
<dbReference type="Gene3D" id="3.80.10.10">
    <property type="entry name" value="Ribonuclease Inhibitor"/>
    <property type="match status" value="3"/>
</dbReference>
<sequence length="1095" mass="120308">MHKLGNVAVNLPSDTYGTYGIDAHVERLADQLTAGGVLGLYGPGGVGKTTLATALYNKLLKLPRFRPLAQSAYVQLAEVVSDKEVKSKDELMCLNELLSQMPGSKQLEKLPAAEKVADLANGRPLLLLFDNVWDRALLERLLAHFKSRSTTSVIIATSRSTQHLLQKDFCSQGTWLQEPVAPIADPKVQKQILGADAGMSFGGLSATARQHLDSILEKSSGFPLALQAVGGYIKVQKNPNDDSCWQAARGALERIDLKEGDPSGAKLRPIVQLTLTYLDDDKDSKPCTNMFLDVAAVLAGEAEAAALYAWGALYPCGAAGDCLRRLVEGCLISIAAGDTHRPLMGGGSRLVVHDLILTIGRSMISYSPPQERFKRIWAEAQLNQAYTLLQDLPKPLALSGTDDVLHSDLSDSNWLQICMLEGSGTAANHAAPVSWLAEHKTQLLMLQAQKVAWSSFNSSPALGRLRVLQLVDCSSLTSFDGIRNLKQLQRLEVVGCPKLAGFDSIKHLTALEQLRLDNTPVTQLPEGIRNLQKLQMLQLSDCPITRLPSSLSTLSSLQAVHILTCRKLESLPERIFELPRLQHFMLENFNSLSHLPSTLTVATQLELLRLRCTADAIPLSFGVKPHLTALHLWECLEMQQLPESISRLCNLRELILFGCKKLTDLSYANLCSFTELTLLWLDQCEAFTSLPDSISCLTSLQTLSMKRCDQLTHVPGQLGALTALQILDLSSCRELRQLPESLGQLQKLQELLLPSCNSLEQLPHSIGGMRSLTRLDMAACYSVTLEGRKYWEKQNLVHYALELAKQRFDRKTANEKQQQGQQQEQQYNTAVERWGDDGVSLRRLLYTVKSRLLQVTVQVVCLADYSINVYRVDEQQQQQQQQQRRRQERQQQCQQSLEEDELQQQPMQLAEGGSYGVTGLPGGLCQLAALQQLDATGCFMVHLPASFGSMTALKAMHLNGCHYLQQLPATINCLVSLQQLELAGCAALQSLPQLPGHLTLLRLGGCTRLIDLTATSSAQKLLQIRDIRSQRRPSTQRASRAASGAAQRYGVKCHWKLLLAAATTAAASRLPAEPLAAAAAAAAVKSANVSLKAYT</sequence>
<accession>A0A383WLM0</accession>
<dbReference type="InterPro" id="IPR032675">
    <property type="entry name" value="LRR_dom_sf"/>
</dbReference>
<gene>
    <name evidence="6" type="ORF">BQ4739_LOCUS18441</name>
</gene>
<evidence type="ECO:0000313" key="7">
    <source>
        <dbReference type="Proteomes" id="UP000256970"/>
    </source>
</evidence>
<comment type="subcellular location">
    <subcellularLocation>
        <location evidence="1">Cytoplasm</location>
        <location evidence="1">Cytoskeleton</location>
        <location evidence="1">Cilium axoneme</location>
    </subcellularLocation>
</comment>
<dbReference type="InterPro" id="IPR002182">
    <property type="entry name" value="NB-ARC"/>
</dbReference>
<dbReference type="Gene3D" id="3.40.50.300">
    <property type="entry name" value="P-loop containing nucleotide triphosphate hydrolases"/>
    <property type="match status" value="1"/>
</dbReference>
<organism evidence="6 7">
    <name type="scientific">Tetradesmus obliquus</name>
    <name type="common">Green alga</name>
    <name type="synonym">Acutodesmus obliquus</name>
    <dbReference type="NCBI Taxonomy" id="3088"/>
    <lineage>
        <taxon>Eukaryota</taxon>
        <taxon>Viridiplantae</taxon>
        <taxon>Chlorophyta</taxon>
        <taxon>core chlorophytes</taxon>
        <taxon>Chlorophyceae</taxon>
        <taxon>CS clade</taxon>
        <taxon>Sphaeropleales</taxon>
        <taxon>Scenedesmaceae</taxon>
        <taxon>Tetradesmus</taxon>
    </lineage>
</organism>
<dbReference type="InterPro" id="IPR055414">
    <property type="entry name" value="LRR_R13L4/SHOC2-like"/>
</dbReference>
<dbReference type="SUPFAM" id="SSF52058">
    <property type="entry name" value="L domain-like"/>
    <property type="match status" value="2"/>
</dbReference>
<evidence type="ECO:0000259" key="5">
    <source>
        <dbReference type="Pfam" id="PF23598"/>
    </source>
</evidence>
<evidence type="ECO:0000256" key="3">
    <source>
        <dbReference type="ARBA" id="ARBA00022737"/>
    </source>
</evidence>
<dbReference type="SUPFAM" id="SSF52540">
    <property type="entry name" value="P-loop containing nucleoside triphosphate hydrolases"/>
    <property type="match status" value="1"/>
</dbReference>
<keyword evidence="2" id="KW-0433">Leucine-rich repeat</keyword>
<proteinExistence type="predicted"/>
<dbReference type="AlphaFoldDB" id="A0A383WLM0"/>
<keyword evidence="3" id="KW-0677">Repeat</keyword>
<dbReference type="PANTHER" id="PTHR36766">
    <property type="entry name" value="PLANT BROAD-SPECTRUM MILDEW RESISTANCE PROTEIN RPW8"/>
    <property type="match status" value="1"/>
</dbReference>
<dbReference type="SMART" id="SM00369">
    <property type="entry name" value="LRR_TYP"/>
    <property type="match status" value="4"/>
</dbReference>
<dbReference type="Pfam" id="PF23598">
    <property type="entry name" value="LRR_14"/>
    <property type="match status" value="1"/>
</dbReference>
<dbReference type="Proteomes" id="UP000256970">
    <property type="component" value="Unassembled WGS sequence"/>
</dbReference>
<evidence type="ECO:0000256" key="1">
    <source>
        <dbReference type="ARBA" id="ARBA00004430"/>
    </source>
</evidence>
<evidence type="ECO:0000256" key="2">
    <source>
        <dbReference type="ARBA" id="ARBA00022614"/>
    </source>
</evidence>
<dbReference type="InterPro" id="IPR027417">
    <property type="entry name" value="P-loop_NTPase"/>
</dbReference>
<dbReference type="GO" id="GO:0043531">
    <property type="term" value="F:ADP binding"/>
    <property type="evidence" value="ECO:0007669"/>
    <property type="project" value="InterPro"/>
</dbReference>
<protein>
    <submittedName>
        <fullName evidence="6">Uncharacterized protein</fullName>
    </submittedName>
</protein>
<feature type="domain" description="NB-ARC" evidence="4">
    <location>
        <begin position="22"/>
        <end position="161"/>
    </location>
</feature>
<dbReference type="CDD" id="cd00009">
    <property type="entry name" value="AAA"/>
    <property type="match status" value="1"/>
</dbReference>
<dbReference type="PRINTS" id="PR00364">
    <property type="entry name" value="DISEASERSIST"/>
</dbReference>